<keyword evidence="1" id="KW-0812">Transmembrane</keyword>
<name>A0A369UYN5_9GAMM</name>
<keyword evidence="1" id="KW-1133">Transmembrane helix</keyword>
<keyword evidence="1" id="KW-0472">Membrane</keyword>
<feature type="transmembrane region" description="Helical" evidence="1">
    <location>
        <begin position="58"/>
        <end position="77"/>
    </location>
</feature>
<dbReference type="GO" id="GO:0016787">
    <property type="term" value="F:hydrolase activity"/>
    <property type="evidence" value="ECO:0007669"/>
    <property type="project" value="UniProtKB-KW"/>
</dbReference>
<evidence type="ECO:0000313" key="2">
    <source>
        <dbReference type="EMBL" id="RDD83449.1"/>
    </source>
</evidence>
<dbReference type="EMBL" id="QQAH01000001">
    <property type="protein sequence ID" value="RDD83449.1"/>
    <property type="molecule type" value="Genomic_DNA"/>
</dbReference>
<dbReference type="AlphaFoldDB" id="A0A369UYN5"/>
<feature type="transmembrane region" description="Helical" evidence="1">
    <location>
        <begin position="152"/>
        <end position="169"/>
    </location>
</feature>
<proteinExistence type="predicted"/>
<accession>A0A369UYN5</accession>
<dbReference type="Proteomes" id="UP000253782">
    <property type="component" value="Unassembled WGS sequence"/>
</dbReference>
<dbReference type="Pfam" id="PF04307">
    <property type="entry name" value="YdjM"/>
    <property type="match status" value="1"/>
</dbReference>
<dbReference type="PANTHER" id="PTHR35531">
    <property type="entry name" value="INNER MEMBRANE PROTEIN YBCI-RELATED"/>
    <property type="match status" value="1"/>
</dbReference>
<keyword evidence="2" id="KW-0378">Hydrolase</keyword>
<evidence type="ECO:0000256" key="1">
    <source>
        <dbReference type="SAM" id="Phobius"/>
    </source>
</evidence>
<comment type="caution">
    <text evidence="2">The sequence shown here is derived from an EMBL/GenBank/DDBJ whole genome shotgun (WGS) entry which is preliminary data.</text>
</comment>
<organism evidence="2 3">
    <name type="scientific">Dyella tabacisoli</name>
    <dbReference type="NCBI Taxonomy" id="2282381"/>
    <lineage>
        <taxon>Bacteria</taxon>
        <taxon>Pseudomonadati</taxon>
        <taxon>Pseudomonadota</taxon>
        <taxon>Gammaproteobacteria</taxon>
        <taxon>Lysobacterales</taxon>
        <taxon>Rhodanobacteraceae</taxon>
        <taxon>Dyella</taxon>
    </lineage>
</organism>
<dbReference type="PANTHER" id="PTHR35531:SF1">
    <property type="entry name" value="INNER MEMBRANE PROTEIN YBCI-RELATED"/>
    <property type="match status" value="1"/>
</dbReference>
<keyword evidence="3" id="KW-1185">Reference proteome</keyword>
<protein>
    <submittedName>
        <fullName evidence="2">Metal-dependent hydrolase</fullName>
    </submittedName>
</protein>
<reference evidence="2 3" key="1">
    <citation type="submission" date="2018-07" db="EMBL/GenBank/DDBJ databases">
        <title>Dyella tabacisoli L4-6T, whole genome shotgun sequence.</title>
        <authorList>
            <person name="Zhou X.-K."/>
            <person name="Li W.-J."/>
            <person name="Duan Y.-Q."/>
        </authorList>
    </citation>
    <scope>NUCLEOTIDE SEQUENCE [LARGE SCALE GENOMIC DNA]</scope>
    <source>
        <strain evidence="2 3">L4-6</strain>
    </source>
</reference>
<evidence type="ECO:0000313" key="3">
    <source>
        <dbReference type="Proteomes" id="UP000253782"/>
    </source>
</evidence>
<dbReference type="OrthoDB" id="9794683at2"/>
<dbReference type="InterPro" id="IPR007404">
    <property type="entry name" value="YdjM-like"/>
</dbReference>
<gene>
    <name evidence="2" type="ORF">DVJ77_02390</name>
</gene>
<dbReference type="RefSeq" id="WP_114843841.1">
    <property type="nucleotide sequence ID" value="NZ_JBHSPE010000001.1"/>
</dbReference>
<feature type="transmembrane region" description="Helical" evidence="1">
    <location>
        <begin position="84"/>
        <end position="102"/>
    </location>
</feature>
<sequence>MPTIITHAAVPLLLGAAAGSRRISHRLLAAGAIAAMLPDADVLGFKFGIGYATAFGHRGASHSIAFALLLGLLAAALHRPLRSSAWCAFGFVGLAALSHPLLDALTNGGLGVALAWPWDLHRYFFPFRPIEVSPIGARFFSARGWVVIQSELLWVWLPAALLALTLWRWRLRHDRHGSTVPRMQ</sequence>